<name>A0A326U2Z2_THEHA</name>
<evidence type="ECO:0000313" key="5">
    <source>
        <dbReference type="EMBL" id="PZW25400.1"/>
    </source>
</evidence>
<dbReference type="SUPFAM" id="SSF52540">
    <property type="entry name" value="P-loop containing nucleoside triphosphate hydrolases"/>
    <property type="match status" value="1"/>
</dbReference>
<dbReference type="Pfam" id="PF25873">
    <property type="entry name" value="WHD_MalT"/>
    <property type="match status" value="1"/>
</dbReference>
<sequence>MAHATPLVLNHVLITHSDTPILLESVEWWRWLEDETHSTFRFRSARGSFTARRERKHGLWYWYAYRRAHGRLYKAYLGKTEELRAVHLEVIAQSLAAQILQSPQNRSSVREREELPPLLATKLYRPPMRPELVLRPRLLEQLDRGKHYPLTLITAPAGSGKTTLLSSWCEHRDGLSAWVSLDAEDNDPVLFWTYVQAALRRLCPALQEQTPWPSRSVLTTIVNSLATVSQDVFLILDDYHLVKSQGIHETFGFLLEHLPPQVHLIIASRSEVPLPLFRFRARGQLNEITASDLRFSRDEIAAFWTRLLHIELSTEEVAALDQQTEGWAVALQLAARQQGKTGQIPDAGSKSSLFAYFTGEVLEQQPEPIRTALLYTSILKRFTAALCDAVTGQQGGTELLAYLKQENLFLVPLDERGEWYRYHHLFAEFLYERLCHSFPEQVPDLHRRAAHWYELHGYLSEAVEHAFAAQDMELAATLIEREVLKVIARGEVVTLLHWCSRLSVPVFVQFPVLLLFYSGLLSSVGQMDQAERYFQLAEKAVERRKQDATLSEADALWLDGLYATSAAALAAYRGDVERAYHFVSQARANPLLNDYLRSVIAACLGVVYLFSGDAESAYSALEEAIRWGVAGQNLHASIASRGAQSFLLLTQGQLRRVAEMSRAAIEESKLISEYRIPSLSMQYFTLADVLYEWNRLEEAEQVLRAGLQLGSEWGYVGALGYGYSTLAFLRVTEGRFEEALALLQRVLSEVRAGNLHSFVTLTEAYQVRVYLRMEKLDAVAEWARTLPFSPDDALVYTHELTYLIQAEALLAISAYQQAEELLRRLLAIVEPAGHMRSAIQARTLLALLYQTRGQREEAIVTLARALQAAEPEGYKRVFVERGAKLIPLLQRVALQGVTPTYVQQLLSLFSEVQRNEGSLLSERELDVLRLIAAGKSNQEIAQAFVLTVSTVKSHLNNIYTKLGVHSRTQAIARAQELRLL</sequence>
<dbReference type="PRINTS" id="PR00038">
    <property type="entry name" value="HTHLUXR"/>
</dbReference>
<dbReference type="Pfam" id="PF17874">
    <property type="entry name" value="TPR_MalT"/>
    <property type="match status" value="1"/>
</dbReference>
<dbReference type="InterPro" id="IPR016032">
    <property type="entry name" value="Sig_transdc_resp-reg_C-effctor"/>
</dbReference>
<dbReference type="InterPro" id="IPR011990">
    <property type="entry name" value="TPR-like_helical_dom_sf"/>
</dbReference>
<proteinExistence type="predicted"/>
<dbReference type="SMART" id="SM00421">
    <property type="entry name" value="HTH_LUXR"/>
    <property type="match status" value="1"/>
</dbReference>
<dbReference type="GO" id="GO:0006355">
    <property type="term" value="P:regulation of DNA-templated transcription"/>
    <property type="evidence" value="ECO:0007669"/>
    <property type="project" value="InterPro"/>
</dbReference>
<organism evidence="5 6">
    <name type="scientific">Thermosporothrix hazakensis</name>
    <dbReference type="NCBI Taxonomy" id="644383"/>
    <lineage>
        <taxon>Bacteria</taxon>
        <taxon>Bacillati</taxon>
        <taxon>Chloroflexota</taxon>
        <taxon>Ktedonobacteria</taxon>
        <taxon>Ktedonobacterales</taxon>
        <taxon>Thermosporotrichaceae</taxon>
        <taxon>Thermosporothrix</taxon>
    </lineage>
</organism>
<dbReference type="EMBL" id="QKUF01000018">
    <property type="protein sequence ID" value="PZW25400.1"/>
    <property type="molecule type" value="Genomic_DNA"/>
</dbReference>
<keyword evidence="1" id="KW-0805">Transcription regulation</keyword>
<evidence type="ECO:0000313" key="6">
    <source>
        <dbReference type="Proteomes" id="UP000248806"/>
    </source>
</evidence>
<dbReference type="RefSeq" id="WP_111324581.1">
    <property type="nucleotide sequence ID" value="NZ_BIFX01000001.1"/>
</dbReference>
<dbReference type="InterPro" id="IPR036388">
    <property type="entry name" value="WH-like_DNA-bd_sf"/>
</dbReference>
<evidence type="ECO:0000256" key="1">
    <source>
        <dbReference type="ARBA" id="ARBA00023015"/>
    </source>
</evidence>
<feature type="domain" description="HTH luxR-type" evidence="4">
    <location>
        <begin position="913"/>
        <end position="978"/>
    </location>
</feature>
<dbReference type="SUPFAM" id="SSF48452">
    <property type="entry name" value="TPR-like"/>
    <property type="match status" value="1"/>
</dbReference>
<dbReference type="Pfam" id="PF00196">
    <property type="entry name" value="GerE"/>
    <property type="match status" value="1"/>
</dbReference>
<keyword evidence="2" id="KW-0238">DNA-binding</keyword>
<dbReference type="PROSITE" id="PS50043">
    <property type="entry name" value="HTH_LUXR_2"/>
    <property type="match status" value="1"/>
</dbReference>
<dbReference type="InterPro" id="IPR027417">
    <property type="entry name" value="P-loop_NTPase"/>
</dbReference>
<dbReference type="CDD" id="cd06170">
    <property type="entry name" value="LuxR_C_like"/>
    <property type="match status" value="1"/>
</dbReference>
<comment type="caution">
    <text evidence="5">The sequence shown here is derived from an EMBL/GenBank/DDBJ whole genome shotgun (WGS) entry which is preliminary data.</text>
</comment>
<dbReference type="Gene3D" id="3.40.50.300">
    <property type="entry name" value="P-loop containing nucleotide triphosphate hydrolases"/>
    <property type="match status" value="1"/>
</dbReference>
<dbReference type="AlphaFoldDB" id="A0A326U2Z2"/>
<evidence type="ECO:0000259" key="4">
    <source>
        <dbReference type="PROSITE" id="PS50043"/>
    </source>
</evidence>
<dbReference type="InterPro" id="IPR059106">
    <property type="entry name" value="WHD_MalT"/>
</dbReference>
<dbReference type="Proteomes" id="UP000248806">
    <property type="component" value="Unassembled WGS sequence"/>
</dbReference>
<keyword evidence="6" id="KW-1185">Reference proteome</keyword>
<dbReference type="InterPro" id="IPR041617">
    <property type="entry name" value="TPR_MalT"/>
</dbReference>
<dbReference type="Gene3D" id="1.10.10.10">
    <property type="entry name" value="Winged helix-like DNA-binding domain superfamily/Winged helix DNA-binding domain"/>
    <property type="match status" value="1"/>
</dbReference>
<dbReference type="PROSITE" id="PS00622">
    <property type="entry name" value="HTH_LUXR_1"/>
    <property type="match status" value="1"/>
</dbReference>
<reference evidence="5 6" key="1">
    <citation type="submission" date="2018-06" db="EMBL/GenBank/DDBJ databases">
        <title>Genomic Encyclopedia of Archaeal and Bacterial Type Strains, Phase II (KMG-II): from individual species to whole genera.</title>
        <authorList>
            <person name="Goeker M."/>
        </authorList>
    </citation>
    <scope>NUCLEOTIDE SEQUENCE [LARGE SCALE GENOMIC DNA]</scope>
    <source>
        <strain evidence="5 6">ATCC BAA-1881</strain>
    </source>
</reference>
<dbReference type="InterPro" id="IPR000792">
    <property type="entry name" value="Tscrpt_reg_LuxR_C"/>
</dbReference>
<gene>
    <name evidence="5" type="ORF">EI42_04244</name>
</gene>
<keyword evidence="3" id="KW-0804">Transcription</keyword>
<protein>
    <submittedName>
        <fullName evidence="5">LuxR family maltose regulon positive regulatory protein</fullName>
    </submittedName>
</protein>
<evidence type="ECO:0000256" key="2">
    <source>
        <dbReference type="ARBA" id="ARBA00023125"/>
    </source>
</evidence>
<evidence type="ECO:0000256" key="3">
    <source>
        <dbReference type="ARBA" id="ARBA00023163"/>
    </source>
</evidence>
<dbReference type="PANTHER" id="PTHR44688:SF16">
    <property type="entry name" value="DNA-BINDING TRANSCRIPTIONAL ACTIVATOR DEVR_DOSR"/>
    <property type="match status" value="1"/>
</dbReference>
<dbReference type="GO" id="GO:0003677">
    <property type="term" value="F:DNA binding"/>
    <property type="evidence" value="ECO:0007669"/>
    <property type="project" value="UniProtKB-KW"/>
</dbReference>
<dbReference type="SUPFAM" id="SSF46894">
    <property type="entry name" value="C-terminal effector domain of the bipartite response regulators"/>
    <property type="match status" value="1"/>
</dbReference>
<dbReference type="OrthoDB" id="1137593at2"/>
<dbReference type="PANTHER" id="PTHR44688">
    <property type="entry name" value="DNA-BINDING TRANSCRIPTIONAL ACTIVATOR DEVR_DOSR"/>
    <property type="match status" value="1"/>
</dbReference>
<accession>A0A326U2Z2</accession>
<dbReference type="Gene3D" id="1.25.40.10">
    <property type="entry name" value="Tetratricopeptide repeat domain"/>
    <property type="match status" value="1"/>
</dbReference>